<evidence type="ECO:0000313" key="2">
    <source>
        <dbReference type="Proteomes" id="UP001346149"/>
    </source>
</evidence>
<accession>A0AAN7LYH3</accession>
<keyword evidence="2" id="KW-1185">Reference proteome</keyword>
<proteinExistence type="predicted"/>
<protein>
    <submittedName>
        <fullName evidence="1">Uncharacterized protein</fullName>
    </submittedName>
</protein>
<dbReference type="PROSITE" id="PS50896">
    <property type="entry name" value="LISH"/>
    <property type="match status" value="1"/>
</dbReference>
<comment type="caution">
    <text evidence="1">The sequence shown here is derived from an EMBL/GenBank/DDBJ whole genome shotgun (WGS) entry which is preliminary data.</text>
</comment>
<dbReference type="EMBL" id="JAXQNO010000011">
    <property type="protein sequence ID" value="KAK4788587.1"/>
    <property type="molecule type" value="Genomic_DNA"/>
</dbReference>
<sequence>MATFSTICLDFNTVVSVSLAPPCNPSRKGAETEGDNCFFSCEIWRLSAELSKLPTHLVGVLVHGLSQVATSDGGPIRKVKGAALGGHTTVALRAQPFLSAKMPLQNKNARMMICYWKAGKGNLCLHRRIFGYKKGGTSDVGPIRKVKGASFRSQTTVAYRLQLHLSSVQASHLSVRYDIVNFHGHGAGAVKTNKNAHVKVSIGFTSESINMRRQSGIIGSYLLHYGYEDTLNSLYMATQIDVPPISMEQENGFDEQDILYVLSEKDPLPGF</sequence>
<dbReference type="Proteomes" id="UP001346149">
    <property type="component" value="Unassembled WGS sequence"/>
</dbReference>
<evidence type="ECO:0000313" key="1">
    <source>
        <dbReference type="EMBL" id="KAK4788587.1"/>
    </source>
</evidence>
<dbReference type="InterPro" id="IPR006594">
    <property type="entry name" value="LisH"/>
</dbReference>
<dbReference type="AlphaFoldDB" id="A0AAN7LYH3"/>
<gene>
    <name evidence="1" type="ORF">SAY86_019906</name>
</gene>
<reference evidence="1 2" key="1">
    <citation type="journal article" date="2023" name="Hortic Res">
        <title>Pangenome of water caltrop reveals structural variations and asymmetric subgenome divergence after allopolyploidization.</title>
        <authorList>
            <person name="Zhang X."/>
            <person name="Chen Y."/>
            <person name="Wang L."/>
            <person name="Yuan Y."/>
            <person name="Fang M."/>
            <person name="Shi L."/>
            <person name="Lu R."/>
            <person name="Comes H.P."/>
            <person name="Ma Y."/>
            <person name="Chen Y."/>
            <person name="Huang G."/>
            <person name="Zhou Y."/>
            <person name="Zheng Z."/>
            <person name="Qiu Y."/>
        </authorList>
    </citation>
    <scope>NUCLEOTIDE SEQUENCE [LARGE SCALE GENOMIC DNA]</scope>
    <source>
        <strain evidence="1">F231</strain>
    </source>
</reference>
<name>A0AAN7LYH3_TRANT</name>
<organism evidence="1 2">
    <name type="scientific">Trapa natans</name>
    <name type="common">Water chestnut</name>
    <dbReference type="NCBI Taxonomy" id="22666"/>
    <lineage>
        <taxon>Eukaryota</taxon>
        <taxon>Viridiplantae</taxon>
        <taxon>Streptophyta</taxon>
        <taxon>Embryophyta</taxon>
        <taxon>Tracheophyta</taxon>
        <taxon>Spermatophyta</taxon>
        <taxon>Magnoliopsida</taxon>
        <taxon>eudicotyledons</taxon>
        <taxon>Gunneridae</taxon>
        <taxon>Pentapetalae</taxon>
        <taxon>rosids</taxon>
        <taxon>malvids</taxon>
        <taxon>Myrtales</taxon>
        <taxon>Lythraceae</taxon>
        <taxon>Trapa</taxon>
    </lineage>
</organism>